<evidence type="ECO:0000259" key="1">
    <source>
        <dbReference type="Pfam" id="PF01243"/>
    </source>
</evidence>
<dbReference type="Proteomes" id="UP000223071">
    <property type="component" value="Unassembled WGS sequence"/>
</dbReference>
<dbReference type="AlphaFoldDB" id="A0A2A9HEV2"/>
<dbReference type="Gene3D" id="2.30.110.10">
    <property type="entry name" value="Electron Transport, Fmn-binding Protein, Chain A"/>
    <property type="match status" value="1"/>
</dbReference>
<reference evidence="2 3" key="1">
    <citation type="submission" date="2017-09" db="EMBL/GenBank/DDBJ databases">
        <title>Sequencing the genomes of two abundant thermophiles in Great Basin hot springs: Thermocrinis jamiesonii and novel Chloroflexi Thermoflexus hugenholtzii.</title>
        <authorList>
            <person name="Hedlund B."/>
        </authorList>
    </citation>
    <scope>NUCLEOTIDE SEQUENCE [LARGE SCALE GENOMIC DNA]</scope>
    <source>
        <strain evidence="2 3">G233</strain>
    </source>
</reference>
<sequence length="157" mass="18081">MNVTWAELQPEFDAITRRIVWAVVTTVDTRGRPRSRILHPIWDGHVGWVATSPLSLKAKHIAANPWVAVAYWDQQHEQVYAECRASWDTSLERRQWLWDFFKSTPPPLGYDPGTLWRNGPSDPTFGALRLDPIRIEVSRLSEIMTGKPPRVWRPANG</sequence>
<comment type="caution">
    <text evidence="2">The sequence shown here is derived from an EMBL/GenBank/DDBJ whole genome shotgun (WGS) entry which is preliminary data.</text>
</comment>
<name>A0A2A9HEV2_TEPT2</name>
<gene>
    <name evidence="2" type="ORF">A9A59_0873</name>
</gene>
<dbReference type="SUPFAM" id="SSF50475">
    <property type="entry name" value="FMN-binding split barrel"/>
    <property type="match status" value="1"/>
</dbReference>
<dbReference type="InterPro" id="IPR012349">
    <property type="entry name" value="Split_barrel_FMN-bd"/>
</dbReference>
<evidence type="ECO:0000313" key="3">
    <source>
        <dbReference type="Proteomes" id="UP000223071"/>
    </source>
</evidence>
<dbReference type="EMBL" id="PDJQ01000001">
    <property type="protein sequence ID" value="PFG73671.1"/>
    <property type="molecule type" value="Genomic_DNA"/>
</dbReference>
<protein>
    <submittedName>
        <fullName evidence="2">Pyridoxamine 5'-phosphate oxidase</fullName>
    </submittedName>
</protein>
<evidence type="ECO:0000313" key="2">
    <source>
        <dbReference type="EMBL" id="PFG73671.1"/>
    </source>
</evidence>
<keyword evidence="3" id="KW-1185">Reference proteome</keyword>
<dbReference type="RefSeq" id="WP_098503116.1">
    <property type="nucleotide sequence ID" value="NZ_PDJQ01000001.1"/>
</dbReference>
<accession>A0A2A9HEV2</accession>
<organism evidence="2 3">
    <name type="scientific">Tepidiforma thermophila (strain KCTC 52669 / CGMCC 1.13589 / G233)</name>
    <dbReference type="NCBI Taxonomy" id="2761530"/>
    <lineage>
        <taxon>Bacteria</taxon>
        <taxon>Bacillati</taxon>
        <taxon>Chloroflexota</taxon>
        <taxon>Tepidiformia</taxon>
        <taxon>Tepidiformales</taxon>
        <taxon>Tepidiformaceae</taxon>
        <taxon>Tepidiforma</taxon>
    </lineage>
</organism>
<feature type="domain" description="Pyridoxamine 5'-phosphate oxidase N-terminal" evidence="1">
    <location>
        <begin position="9"/>
        <end position="103"/>
    </location>
</feature>
<dbReference type="InterPro" id="IPR011576">
    <property type="entry name" value="Pyridox_Oxase_N"/>
</dbReference>
<dbReference type="Pfam" id="PF01243">
    <property type="entry name" value="PNPOx_N"/>
    <property type="match status" value="1"/>
</dbReference>
<proteinExistence type="predicted"/>